<dbReference type="Proteomes" id="UP001060215">
    <property type="component" value="Chromosome 8"/>
</dbReference>
<sequence>MGNRYYRFPKALKTFTSSSNVLQMAEAKSAIRKPVFNKVDQLRPGTDGGCMESLCSVEASLVAANVLLLMGFVVVLLLCSCTSGVADLVYFDVMFWSFLLCFSVLLFCYVAIFCRLTCYKGFREGHKRILVATDLVGRGILKFM</sequence>
<keyword evidence="1" id="KW-0347">Helicase</keyword>
<accession>A0ACC0GLZ9</accession>
<dbReference type="EMBL" id="CM045765">
    <property type="protein sequence ID" value="KAI8001482.1"/>
    <property type="molecule type" value="Genomic_DNA"/>
</dbReference>
<gene>
    <name evidence="1" type="ORF">LOK49_LG09G02346</name>
</gene>
<comment type="caution">
    <text evidence="1">The sequence shown here is derived from an EMBL/GenBank/DDBJ whole genome shotgun (WGS) entry which is preliminary data.</text>
</comment>
<keyword evidence="1" id="KW-0547">Nucleotide-binding</keyword>
<reference evidence="1 2" key="1">
    <citation type="journal article" date="2022" name="Plant J.">
        <title>Chromosome-level genome of Camellia lanceoleosa provides a valuable resource for understanding genome evolution and self-incompatibility.</title>
        <authorList>
            <person name="Gong W."/>
            <person name="Xiao S."/>
            <person name="Wang L."/>
            <person name="Liao Z."/>
            <person name="Chang Y."/>
            <person name="Mo W."/>
            <person name="Hu G."/>
            <person name="Li W."/>
            <person name="Zhao G."/>
            <person name="Zhu H."/>
            <person name="Hu X."/>
            <person name="Ji K."/>
            <person name="Xiang X."/>
            <person name="Song Q."/>
            <person name="Yuan D."/>
            <person name="Jin S."/>
            <person name="Zhang L."/>
        </authorList>
    </citation>
    <scope>NUCLEOTIDE SEQUENCE [LARGE SCALE GENOMIC DNA]</scope>
    <source>
        <strain evidence="1">SQ_2022a</strain>
    </source>
</reference>
<evidence type="ECO:0000313" key="2">
    <source>
        <dbReference type="Proteomes" id="UP001060215"/>
    </source>
</evidence>
<organism evidence="1 2">
    <name type="scientific">Camellia lanceoleosa</name>
    <dbReference type="NCBI Taxonomy" id="1840588"/>
    <lineage>
        <taxon>Eukaryota</taxon>
        <taxon>Viridiplantae</taxon>
        <taxon>Streptophyta</taxon>
        <taxon>Embryophyta</taxon>
        <taxon>Tracheophyta</taxon>
        <taxon>Spermatophyta</taxon>
        <taxon>Magnoliopsida</taxon>
        <taxon>eudicotyledons</taxon>
        <taxon>Gunneridae</taxon>
        <taxon>Pentapetalae</taxon>
        <taxon>asterids</taxon>
        <taxon>Ericales</taxon>
        <taxon>Theaceae</taxon>
        <taxon>Camellia</taxon>
    </lineage>
</organism>
<keyword evidence="2" id="KW-1185">Reference proteome</keyword>
<evidence type="ECO:0000313" key="1">
    <source>
        <dbReference type="EMBL" id="KAI8001482.1"/>
    </source>
</evidence>
<keyword evidence="1" id="KW-0067">ATP-binding</keyword>
<protein>
    <submittedName>
        <fullName evidence="1">DEAD-box ATP-dependent RNA helicase 56</fullName>
    </submittedName>
</protein>
<keyword evidence="1" id="KW-0378">Hydrolase</keyword>
<proteinExistence type="predicted"/>
<name>A0ACC0GLZ9_9ERIC</name>